<dbReference type="Proteomes" id="UP000018296">
    <property type="component" value="Unassembled WGS sequence"/>
</dbReference>
<dbReference type="AlphaFoldDB" id="V6J1A4"/>
<protein>
    <submittedName>
        <fullName evidence="1">Uncharacterized protein</fullName>
    </submittedName>
</protein>
<gene>
    <name evidence="1" type="ORF">P343_00505</name>
</gene>
<dbReference type="EMBL" id="AWTC01000001">
    <property type="protein sequence ID" value="EST13658.1"/>
    <property type="molecule type" value="Genomic_DNA"/>
</dbReference>
<keyword evidence="2" id="KW-1185">Reference proteome</keyword>
<sequence>MREFQIWGMILNHFRSDFFAISNESTMKNKENGGKLKSIQYRGE</sequence>
<proteinExistence type="predicted"/>
<name>V6J1A4_9BACL</name>
<accession>V6J1A4</accession>
<dbReference type="PATRIC" id="fig|1395513.3.peg.102"/>
<evidence type="ECO:0000313" key="1">
    <source>
        <dbReference type="EMBL" id="EST13658.1"/>
    </source>
</evidence>
<organism evidence="1 2">
    <name type="scientific">Sporolactobacillus laevolacticus DSM 442</name>
    <dbReference type="NCBI Taxonomy" id="1395513"/>
    <lineage>
        <taxon>Bacteria</taxon>
        <taxon>Bacillati</taxon>
        <taxon>Bacillota</taxon>
        <taxon>Bacilli</taxon>
        <taxon>Bacillales</taxon>
        <taxon>Sporolactobacillaceae</taxon>
        <taxon>Sporolactobacillus</taxon>
    </lineage>
</organism>
<comment type="caution">
    <text evidence="1">The sequence shown here is derived from an EMBL/GenBank/DDBJ whole genome shotgun (WGS) entry which is preliminary data.</text>
</comment>
<reference evidence="1 2" key="1">
    <citation type="journal article" date="2013" name="Genome Announc.">
        <title>Genome Sequence of Sporolactobacillus laevolacticus DSM442, an Efficient Polymer-Grade D-Lactate Producer from Agricultural Waste Cottonseed as a Nitrogen Source.</title>
        <authorList>
            <person name="Wang H."/>
            <person name="Wang L."/>
            <person name="Ju J."/>
            <person name="Yu B."/>
            <person name="Ma Y."/>
        </authorList>
    </citation>
    <scope>NUCLEOTIDE SEQUENCE [LARGE SCALE GENOMIC DNA]</scope>
    <source>
        <strain evidence="1 2">DSM 442</strain>
    </source>
</reference>
<evidence type="ECO:0000313" key="2">
    <source>
        <dbReference type="Proteomes" id="UP000018296"/>
    </source>
</evidence>
<dbReference type="STRING" id="1395513.P343_00505"/>